<sequence>MINDISGFEILLVNLRNELKKIFIEIDDLKLGMKSRFLSVQTTLRRILSVQVEKDLSQQQQPLVGWLERQLEKILNL</sequence>
<reference evidence="2" key="1">
    <citation type="submission" date="2014-03" db="EMBL/GenBank/DDBJ databases">
        <authorList>
            <person name="Aksoy S."/>
            <person name="Warren W."/>
            <person name="Wilson R.K."/>
        </authorList>
    </citation>
    <scope>NUCLEOTIDE SEQUENCE [LARGE SCALE GENOMIC DNA]</scope>
    <source>
        <strain evidence="2">IAEA</strain>
    </source>
</reference>
<keyword evidence="2" id="KW-1185">Reference proteome</keyword>
<name>A0A1A9Z5A3_GLOPL</name>
<reference evidence="1" key="2">
    <citation type="submission" date="2020-05" db="UniProtKB">
        <authorList>
            <consortium name="EnsemblMetazoa"/>
        </authorList>
    </citation>
    <scope>IDENTIFICATION</scope>
    <source>
        <strain evidence="1">IAEA</strain>
    </source>
</reference>
<protein>
    <submittedName>
        <fullName evidence="1">Uncharacterized protein</fullName>
    </submittedName>
</protein>
<organism evidence="1 2">
    <name type="scientific">Glossina pallidipes</name>
    <name type="common">Tsetse fly</name>
    <dbReference type="NCBI Taxonomy" id="7398"/>
    <lineage>
        <taxon>Eukaryota</taxon>
        <taxon>Metazoa</taxon>
        <taxon>Ecdysozoa</taxon>
        <taxon>Arthropoda</taxon>
        <taxon>Hexapoda</taxon>
        <taxon>Insecta</taxon>
        <taxon>Pterygota</taxon>
        <taxon>Neoptera</taxon>
        <taxon>Endopterygota</taxon>
        <taxon>Diptera</taxon>
        <taxon>Brachycera</taxon>
        <taxon>Muscomorpha</taxon>
        <taxon>Hippoboscoidea</taxon>
        <taxon>Glossinidae</taxon>
        <taxon>Glossina</taxon>
    </lineage>
</organism>
<dbReference type="AlphaFoldDB" id="A0A1A9Z5A3"/>
<evidence type="ECO:0000313" key="1">
    <source>
        <dbReference type="EnsemblMetazoa" id="GPAI004320-PA"/>
    </source>
</evidence>
<dbReference type="Proteomes" id="UP000092445">
    <property type="component" value="Unassembled WGS sequence"/>
</dbReference>
<dbReference type="EnsemblMetazoa" id="GPAI004320-RA">
    <property type="protein sequence ID" value="GPAI004320-PA"/>
    <property type="gene ID" value="GPAI004320"/>
</dbReference>
<dbReference type="VEuPathDB" id="VectorBase:GPAI004320"/>
<evidence type="ECO:0000313" key="2">
    <source>
        <dbReference type="Proteomes" id="UP000092445"/>
    </source>
</evidence>
<accession>A0A1A9Z5A3</accession>
<proteinExistence type="predicted"/>